<sequence>MAASVNHIVFFFFIVLSSSVQIQAREGKFFSKIIHLGAKITALVEPTPSQAVAPVLAPAPAPAPEPAFIDNQEPYYGLYGHGSAMFPTTEEGVTVTTGNTPTTTSTFGNSLLADELADEKYETGYEKNNYDTVSNYNSNGYERERQGMSDTRFVEGGKYYYDVKNENYYPNGYEYSSSKEASTNEGYYGNTDNSNQFNSMQDEYRERQEEYVP</sequence>
<organism evidence="3 4">
    <name type="scientific">Hibiscus sabdariffa</name>
    <name type="common">roselle</name>
    <dbReference type="NCBI Taxonomy" id="183260"/>
    <lineage>
        <taxon>Eukaryota</taxon>
        <taxon>Viridiplantae</taxon>
        <taxon>Streptophyta</taxon>
        <taxon>Embryophyta</taxon>
        <taxon>Tracheophyta</taxon>
        <taxon>Spermatophyta</taxon>
        <taxon>Magnoliopsida</taxon>
        <taxon>eudicotyledons</taxon>
        <taxon>Gunneridae</taxon>
        <taxon>Pentapetalae</taxon>
        <taxon>rosids</taxon>
        <taxon>malvids</taxon>
        <taxon>Malvales</taxon>
        <taxon>Malvaceae</taxon>
        <taxon>Malvoideae</taxon>
        <taxon>Hibiscus</taxon>
    </lineage>
</organism>
<name>A0ABR2D4M3_9ROSI</name>
<evidence type="ECO:0000313" key="3">
    <source>
        <dbReference type="EMBL" id="KAK8529587.1"/>
    </source>
</evidence>
<feature type="compositionally biased region" description="Basic and acidic residues" evidence="1">
    <location>
        <begin position="202"/>
        <end position="213"/>
    </location>
</feature>
<dbReference type="PANTHER" id="PTHR35274:SF5">
    <property type="entry name" value="PROTEIN E6-LIKE"/>
    <property type="match status" value="1"/>
</dbReference>
<feature type="signal peptide" evidence="2">
    <location>
        <begin position="1"/>
        <end position="24"/>
    </location>
</feature>
<comment type="caution">
    <text evidence="3">The sequence shown here is derived from an EMBL/GenBank/DDBJ whole genome shotgun (WGS) entry which is preliminary data.</text>
</comment>
<evidence type="ECO:0000256" key="2">
    <source>
        <dbReference type="SAM" id="SignalP"/>
    </source>
</evidence>
<keyword evidence="2" id="KW-0732">Signal</keyword>
<proteinExistence type="predicted"/>
<dbReference type="PANTHER" id="PTHR35274">
    <property type="entry name" value="E6-LIKE PROTEIN"/>
    <property type="match status" value="1"/>
</dbReference>
<protein>
    <recommendedName>
        <fullName evidence="5">Protein E6-like</fullName>
    </recommendedName>
</protein>
<evidence type="ECO:0000256" key="1">
    <source>
        <dbReference type="SAM" id="MobiDB-lite"/>
    </source>
</evidence>
<gene>
    <name evidence="3" type="ORF">V6N12_060365</name>
</gene>
<evidence type="ECO:0008006" key="5">
    <source>
        <dbReference type="Google" id="ProtNLM"/>
    </source>
</evidence>
<dbReference type="Proteomes" id="UP001472677">
    <property type="component" value="Unassembled WGS sequence"/>
</dbReference>
<evidence type="ECO:0000313" key="4">
    <source>
        <dbReference type="Proteomes" id="UP001472677"/>
    </source>
</evidence>
<feature type="chain" id="PRO_5047522706" description="Protein E6-like" evidence="2">
    <location>
        <begin position="25"/>
        <end position="213"/>
    </location>
</feature>
<feature type="compositionally biased region" description="Polar residues" evidence="1">
    <location>
        <begin position="177"/>
        <end position="201"/>
    </location>
</feature>
<dbReference type="InterPro" id="IPR040290">
    <property type="entry name" value="Prot_E6-like"/>
</dbReference>
<keyword evidence="4" id="KW-1185">Reference proteome</keyword>
<reference evidence="3 4" key="1">
    <citation type="journal article" date="2024" name="G3 (Bethesda)">
        <title>Genome assembly of Hibiscus sabdariffa L. provides insights into metabolisms of medicinal natural products.</title>
        <authorList>
            <person name="Kim T."/>
        </authorList>
    </citation>
    <scope>NUCLEOTIDE SEQUENCE [LARGE SCALE GENOMIC DNA]</scope>
    <source>
        <strain evidence="3">TK-2024</strain>
        <tissue evidence="3">Old leaves</tissue>
    </source>
</reference>
<accession>A0ABR2D4M3</accession>
<feature type="region of interest" description="Disordered" evidence="1">
    <location>
        <begin position="177"/>
        <end position="213"/>
    </location>
</feature>
<dbReference type="EMBL" id="JBBPBM010000036">
    <property type="protein sequence ID" value="KAK8529587.1"/>
    <property type="molecule type" value="Genomic_DNA"/>
</dbReference>